<protein>
    <submittedName>
        <fullName evidence="4">Ribosomal protein L5</fullName>
    </submittedName>
</protein>
<dbReference type="Gene3D" id="3.30.1440.10">
    <property type="match status" value="1"/>
</dbReference>
<dbReference type="PANTHER" id="PTHR11994">
    <property type="entry name" value="60S RIBOSOMAL PROTEIN L11-RELATED"/>
    <property type="match status" value="1"/>
</dbReference>
<accession>A0A7T0CSB8</accession>
<dbReference type="GO" id="GO:0003735">
    <property type="term" value="F:structural constituent of ribosome"/>
    <property type="evidence" value="ECO:0007669"/>
    <property type="project" value="InterPro"/>
</dbReference>
<dbReference type="AlphaFoldDB" id="A0A7T0CSB8"/>
<evidence type="ECO:0000313" key="4">
    <source>
        <dbReference type="EMBL" id="QPJ79917.1"/>
    </source>
</evidence>
<dbReference type="GO" id="GO:1990904">
    <property type="term" value="C:ribonucleoprotein complex"/>
    <property type="evidence" value="ECO:0007669"/>
    <property type="project" value="UniProtKB-KW"/>
</dbReference>
<name>A0A7T0CSB8_9STRA</name>
<dbReference type="GO" id="GO:0006412">
    <property type="term" value="P:translation"/>
    <property type="evidence" value="ECO:0007669"/>
    <property type="project" value="InterPro"/>
</dbReference>
<geneLocation type="mitochondrion" evidence="4"/>
<dbReference type="SUPFAM" id="SSF55282">
    <property type="entry name" value="RL5-like"/>
    <property type="match status" value="1"/>
</dbReference>
<keyword evidence="4" id="KW-0496">Mitochondrion</keyword>
<dbReference type="EMBL" id="MW026607">
    <property type="protein sequence ID" value="QPJ79917.1"/>
    <property type="molecule type" value="Genomic_DNA"/>
</dbReference>
<comment type="similarity">
    <text evidence="1">Belongs to the universal ribosomal protein uL5 family.</text>
</comment>
<evidence type="ECO:0000256" key="2">
    <source>
        <dbReference type="ARBA" id="ARBA00022980"/>
    </source>
</evidence>
<dbReference type="InterPro" id="IPR002132">
    <property type="entry name" value="Ribosomal_uL5"/>
</dbReference>
<keyword evidence="3" id="KW-0687">Ribonucleoprotein</keyword>
<gene>
    <name evidence="4" type="primary">rpl5</name>
</gene>
<reference evidence="4" key="1">
    <citation type="submission" date="2020-09" db="EMBL/GenBank/DDBJ databases">
        <title>The complete mitochondrial genome of Eucampia zodiacus (Baciuariophyta).</title>
        <authorList>
            <person name="Zhang M."/>
            <person name="Chen N."/>
        </authorList>
    </citation>
    <scope>NUCLEOTIDE SEQUENCE</scope>
    <source>
        <strain evidence="4">CNS00060</strain>
    </source>
</reference>
<dbReference type="PIRSF" id="PIRSF002161">
    <property type="entry name" value="Ribosomal_L5"/>
    <property type="match status" value="1"/>
</dbReference>
<evidence type="ECO:0000256" key="3">
    <source>
        <dbReference type="ARBA" id="ARBA00023274"/>
    </source>
</evidence>
<dbReference type="GO" id="GO:0005840">
    <property type="term" value="C:ribosome"/>
    <property type="evidence" value="ECO:0007669"/>
    <property type="project" value="UniProtKB-KW"/>
</dbReference>
<organism evidence="4">
    <name type="scientific">Eucampia zodiacus</name>
    <dbReference type="NCBI Taxonomy" id="444606"/>
    <lineage>
        <taxon>Eukaryota</taxon>
        <taxon>Sar</taxon>
        <taxon>Stramenopiles</taxon>
        <taxon>Ochrophyta</taxon>
        <taxon>Bacillariophyta</taxon>
        <taxon>Mediophyceae</taxon>
        <taxon>Biddulphiophycidae</taxon>
        <taxon>Hemiaulales</taxon>
        <taxon>Hemiaulaceae</taxon>
        <taxon>Eucampia</taxon>
    </lineage>
</organism>
<keyword evidence="2 4" id="KW-0689">Ribosomal protein</keyword>
<sequence>MNYLQNYYNNIVKYDLINKFTYKNINNLPKFNAIVLSFNYKTNNLKQLISSLIALELIGEQKPIFTKSKVPVISLKIRKGNPIGCKLILRKNNLNNFLDKLLNEIFCDLKLAINSKHIIKNKFLPIFTLKLKNNLNFSILETHYQIFKNLSNLNIVFITNAKNVSEFIFLLKSYKIFK</sequence>
<dbReference type="InterPro" id="IPR022803">
    <property type="entry name" value="Ribosomal_uL5_dom_sf"/>
</dbReference>
<proteinExistence type="inferred from homology"/>
<dbReference type="RefSeq" id="YP_010047249.1">
    <property type="nucleotide sequence ID" value="NC_054334.1"/>
</dbReference>
<evidence type="ECO:0000256" key="1">
    <source>
        <dbReference type="ARBA" id="ARBA00008553"/>
    </source>
</evidence>
<dbReference type="GeneID" id="63657671"/>